<dbReference type="GO" id="GO:0005634">
    <property type="term" value="C:nucleus"/>
    <property type="evidence" value="ECO:0007669"/>
    <property type="project" value="TreeGrafter"/>
</dbReference>
<reference evidence="2" key="2">
    <citation type="submission" date="2010-05" db="EMBL/GenBank/DDBJ databases">
        <authorList>
            <person name="Almeida L.G."/>
            <person name="Nicolas M.F."/>
            <person name="Souza R.C."/>
            <person name="Vasconcelos A.T.R."/>
        </authorList>
    </citation>
    <scope>NUCLEOTIDE SEQUENCE</scope>
</reference>
<dbReference type="AlphaFoldDB" id="W5JLP5"/>
<evidence type="ECO:0008006" key="5">
    <source>
        <dbReference type="Google" id="ProtNLM"/>
    </source>
</evidence>
<dbReference type="GO" id="GO:0006364">
    <property type="term" value="P:rRNA processing"/>
    <property type="evidence" value="ECO:0007669"/>
    <property type="project" value="TreeGrafter"/>
</dbReference>
<evidence type="ECO:0000256" key="1">
    <source>
        <dbReference type="SAM" id="MobiDB-lite"/>
    </source>
</evidence>
<evidence type="ECO:0000313" key="4">
    <source>
        <dbReference type="Proteomes" id="UP000000673"/>
    </source>
</evidence>
<feature type="compositionally biased region" description="Acidic residues" evidence="1">
    <location>
        <begin position="763"/>
        <end position="781"/>
    </location>
</feature>
<evidence type="ECO:0000313" key="2">
    <source>
        <dbReference type="EMBL" id="ETN63699.1"/>
    </source>
</evidence>
<gene>
    <name evidence="2" type="ORF">AND_004581</name>
</gene>
<dbReference type="EnsemblMetazoa" id="ADAC004581-RA">
    <property type="protein sequence ID" value="ADAC004581-PA"/>
    <property type="gene ID" value="ADAC004581"/>
</dbReference>
<dbReference type="VEuPathDB" id="VectorBase:ADAC004581"/>
<dbReference type="FunCoup" id="W5JLP5">
    <property type="interactions" value="102"/>
</dbReference>
<dbReference type="EMBL" id="ADMH02001205">
    <property type="protein sequence ID" value="ETN63699.1"/>
    <property type="molecule type" value="Genomic_DNA"/>
</dbReference>
<reference evidence="3" key="4">
    <citation type="submission" date="2015-06" db="UniProtKB">
        <authorList>
            <consortium name="EnsemblMetazoa"/>
        </authorList>
    </citation>
    <scope>IDENTIFICATION</scope>
</reference>
<feature type="region of interest" description="Disordered" evidence="1">
    <location>
        <begin position="747"/>
        <end position="807"/>
    </location>
</feature>
<proteinExistence type="predicted"/>
<dbReference type="VEuPathDB" id="VectorBase:ADAR2_005781"/>
<dbReference type="PANTHER" id="PTHR34105">
    <property type="entry name" value="PROLINE-, GLUTAMIC ACID- AND LEUCINE-RICH PROTEIN 1"/>
    <property type="match status" value="1"/>
</dbReference>
<evidence type="ECO:0000313" key="3">
    <source>
        <dbReference type="EnsemblMetazoa" id="ADAC004581-PA"/>
    </source>
</evidence>
<dbReference type="eggNOG" id="ENOG502QQE7">
    <property type="taxonomic scope" value="Eukaryota"/>
</dbReference>
<dbReference type="InterPro" id="IPR016024">
    <property type="entry name" value="ARM-type_fold"/>
</dbReference>
<sequence length="837" mass="92225">MDGVGQLLNPIVQAGNDSLLSLFLNNLDEHQTFWTDPKSDLETIFSKISALLANAATRNHALKTLHFMLPHCPLEIVEEKAQHYITVCEKVCNLHKSPESITLVYAVLKQLLLHSINSAELRKLISSHLSTFILHPLGTNFEASANPHFLTVLEVAMRHYSGVCGALKTRIEQFLYSLADATDPQTVLGTATCMLLLQQIRGGGQHGTLHKKTWEEYYGKLVDTIHELLNKVFAHTPETFDEQTNLECLKLPALPPTNDPLRAAQLVVVRVNNLIVWLEHAIVGAYAVPKPIAPFKALNLVLRGLSVTCGAMSKNAITENVAFGTFLPRIQRSLLGVLDGLINTLGSHMLIFAELICDAFVKCLRATQNVRHGATGQKKSFTQLRAKVYESIAVWCERMNYGSSIENANEQILEHIVRDITPFVGEVTLKMDANSLKRLSSKAKKKLQKERNAATALNQAHSNGAVYAERKEQLIDTGNEELCREALKCLTIVLQSAGCFIKPVTHKLLQERIVPLCFSLVTTNQSTRGLYRDANTRIGLLRSFAALITNPHHRCPPPLQYAMHIFTSLRTADPSVEVRSVAGELARSAELIIHPWKETLYFPVEQASIKEALTNKERQPLAKVLLETEAPIATEIMKAAKLSPSKQTPEQVIEVDDMADDSEGEINESLAVTEGSEESEDRGHVDEITDEPEGWVEEVSNASNHQVEKVTTNGSTGVVNNMESYNDGIIHASTPEDKLAEPSIVSIEDSDEEQQPTPNIADADGDDDDDDVVEVPLDEESGTGSTTSVGKKHSLTHESNGTPNKMAKLSEVENGNDKAKNVDDIVAEMVAEFVDEP</sequence>
<dbReference type="SUPFAM" id="SSF48371">
    <property type="entry name" value="ARM repeat"/>
    <property type="match status" value="1"/>
</dbReference>
<accession>W5JLP5</accession>
<dbReference type="HOGENOM" id="CLU_344251_0_0_1"/>
<name>W5JLP5_ANODA</name>
<protein>
    <recommendedName>
        <fullName evidence="5">Pre-rRNA-processing protein RIX1 N-terminal domain-containing protein</fullName>
    </recommendedName>
</protein>
<keyword evidence="4" id="KW-1185">Reference proteome</keyword>
<reference evidence="2 4" key="1">
    <citation type="journal article" date="2010" name="BMC Genomics">
        <title>Combination of measures distinguishes pre-miRNAs from other stem-loops in the genome of the newly sequenced Anopheles darlingi.</title>
        <authorList>
            <person name="Mendes N.D."/>
            <person name="Freitas A.T."/>
            <person name="Vasconcelos A.T."/>
            <person name="Sagot M.F."/>
        </authorList>
    </citation>
    <scope>NUCLEOTIDE SEQUENCE</scope>
</reference>
<reference evidence="2" key="3">
    <citation type="journal article" date="2013" name="Nucleic Acids Res.">
        <title>The genome of Anopheles darlingi, the main neotropical malaria vector.</title>
        <authorList>
            <person name="Marinotti O."/>
            <person name="Cerqueira G.C."/>
            <person name="de Almeida L.G."/>
            <person name="Ferro M.I."/>
            <person name="Loreto E.L."/>
            <person name="Zaha A."/>
            <person name="Teixeira S.M."/>
            <person name="Wespiser A.R."/>
            <person name="Almeida E Silva A."/>
            <person name="Schlindwein A.D."/>
            <person name="Pacheco A.C."/>
            <person name="Silva A.L."/>
            <person name="Graveley B.R."/>
            <person name="Walenz B.P."/>
            <person name="Lima Bde A."/>
            <person name="Ribeiro C.A."/>
            <person name="Nunes-Silva C.G."/>
            <person name="de Carvalho C.R."/>
            <person name="Soares C.M."/>
            <person name="de Menezes C.B."/>
            <person name="Matiolli C."/>
            <person name="Caffrey D."/>
            <person name="Araujo D.A."/>
            <person name="de Oliveira D.M."/>
            <person name="Golenbock D."/>
            <person name="Grisard E.C."/>
            <person name="Fantinatti-Garboggini F."/>
            <person name="de Carvalho F.M."/>
            <person name="Barcellos F.G."/>
            <person name="Prosdocimi F."/>
            <person name="May G."/>
            <person name="Azevedo Junior G.M."/>
            <person name="Guimaraes G.M."/>
            <person name="Goldman G.H."/>
            <person name="Padilha I.Q."/>
            <person name="Batista Jda S."/>
            <person name="Ferro J.A."/>
            <person name="Ribeiro J.M."/>
            <person name="Fietto J.L."/>
            <person name="Dabbas K.M."/>
            <person name="Cerdeira L."/>
            <person name="Agnez-Lima L.F."/>
            <person name="Brocchi M."/>
            <person name="de Carvalho M.O."/>
            <person name="Teixeira Mde M."/>
            <person name="Diniz Maia Mde M."/>
            <person name="Goldman M.H."/>
            <person name="Cruz Schneider M.P."/>
            <person name="Felipe M.S."/>
            <person name="Hungria M."/>
            <person name="Nicolas M.F."/>
            <person name="Pereira M."/>
            <person name="Montes M.A."/>
            <person name="Cantao M.E."/>
            <person name="Vincentz M."/>
            <person name="Rafael M.S."/>
            <person name="Silverman N."/>
            <person name="Stoco P.H."/>
            <person name="Souza R.C."/>
            <person name="Vicentini R."/>
            <person name="Gazzinelli R.T."/>
            <person name="Neves Rde O."/>
            <person name="Silva R."/>
            <person name="Astolfi-Filho S."/>
            <person name="Maciel T.E."/>
            <person name="Urmenyi T.P."/>
            <person name="Tadei W.P."/>
            <person name="Camargo E.P."/>
            <person name="de Vasconcelos A.T."/>
        </authorList>
    </citation>
    <scope>NUCLEOTIDE SEQUENCE</scope>
</reference>
<dbReference type="PANTHER" id="PTHR34105:SF1">
    <property type="entry name" value="PROLINE-, GLUTAMIC ACID- AND LEUCINE-RICH PROTEIN 1"/>
    <property type="match status" value="1"/>
</dbReference>
<dbReference type="STRING" id="43151.W5JLP5"/>
<organism evidence="2">
    <name type="scientific">Anopheles darlingi</name>
    <name type="common">Mosquito</name>
    <dbReference type="NCBI Taxonomy" id="43151"/>
    <lineage>
        <taxon>Eukaryota</taxon>
        <taxon>Metazoa</taxon>
        <taxon>Ecdysozoa</taxon>
        <taxon>Arthropoda</taxon>
        <taxon>Hexapoda</taxon>
        <taxon>Insecta</taxon>
        <taxon>Pterygota</taxon>
        <taxon>Neoptera</taxon>
        <taxon>Endopterygota</taxon>
        <taxon>Diptera</taxon>
        <taxon>Nematocera</taxon>
        <taxon>Culicoidea</taxon>
        <taxon>Culicidae</taxon>
        <taxon>Anophelinae</taxon>
        <taxon>Anopheles</taxon>
    </lineage>
</organism>
<dbReference type="OMA" id="DSCGQDM"/>
<dbReference type="Proteomes" id="UP000000673">
    <property type="component" value="Unassembled WGS sequence"/>
</dbReference>